<keyword evidence="4" id="KW-0472">Membrane</keyword>
<evidence type="ECO:0000256" key="2">
    <source>
        <dbReference type="ARBA" id="ARBA00006727"/>
    </source>
</evidence>
<feature type="transmembrane region" description="Helical" evidence="4">
    <location>
        <begin position="379"/>
        <end position="399"/>
    </location>
</feature>
<dbReference type="GO" id="GO:0016020">
    <property type="term" value="C:membrane"/>
    <property type="evidence" value="ECO:0007669"/>
    <property type="project" value="UniProtKB-SubCell"/>
</dbReference>
<feature type="transmembrane region" description="Helical" evidence="4">
    <location>
        <begin position="419"/>
        <end position="439"/>
    </location>
</feature>
<dbReference type="GO" id="GO:0022857">
    <property type="term" value="F:transmembrane transporter activity"/>
    <property type="evidence" value="ECO:0007669"/>
    <property type="project" value="InterPro"/>
</dbReference>
<comment type="similarity">
    <text evidence="2">Belongs to the major facilitator superfamily. Monocarboxylate porter (TC 2.A.1.13) family.</text>
</comment>
<sequence>MSTIVQSSTTSVELTSRNGAEERLHRAERPSPIVEDDQIMQESLVADSQVPDGGYGWVVISACAILTWWFIGTSYSWGIIQAALVKEGVSSASTLAFVGSLAVACISFLGVINARLIRLLGTRASAVLGVVFLGMGEILSGFALKSVGGLFVTAGAVMGIGISLCFMVVSIIPAQYFKAKRGIANGIVYAGGGLGGAVISFIADSLVQNTGIGWTFRTLGLMTLATGIPAALFIKERTPIPRAAIIEWHLFRDVRFTLLFLVGAIATFPLLLPPFFLPLYTDSLGMKSSVGAGVVAAFNFSSALGRLMCGFCSDALGPLNTLFLSLTLSAMSMLVLWPVSNSIGPLIAFVIINGMSNGGFFSTMPTVVGNVFGSARVSVAMGMIVTGWAGGYLLGAPIAGYILDASGGEEGGTKAYRPAIFYAGSLALTAAVLAAAIRLKTERSLKKRL</sequence>
<dbReference type="InterPro" id="IPR011701">
    <property type="entry name" value="MFS"/>
</dbReference>
<feature type="transmembrane region" description="Helical" evidence="4">
    <location>
        <begin position="289"/>
        <end position="309"/>
    </location>
</feature>
<dbReference type="PANTHER" id="PTHR11360">
    <property type="entry name" value="MONOCARBOXYLATE TRANSPORTER"/>
    <property type="match status" value="1"/>
</dbReference>
<feature type="transmembrane region" description="Helical" evidence="4">
    <location>
        <begin position="150"/>
        <end position="171"/>
    </location>
</feature>
<dbReference type="InterPro" id="IPR036259">
    <property type="entry name" value="MFS_trans_sf"/>
</dbReference>
<feature type="region of interest" description="Disordered" evidence="3">
    <location>
        <begin position="1"/>
        <end position="28"/>
    </location>
</feature>
<evidence type="ECO:0000313" key="7">
    <source>
        <dbReference type="Proteomes" id="UP000054771"/>
    </source>
</evidence>
<feature type="transmembrane region" description="Helical" evidence="4">
    <location>
        <begin position="254"/>
        <end position="277"/>
    </location>
</feature>
<dbReference type="AlphaFoldDB" id="A0A0U5CAC0"/>
<dbReference type="PROSITE" id="PS50850">
    <property type="entry name" value="MFS"/>
    <property type="match status" value="1"/>
</dbReference>
<accession>A0A0U5CAC0</accession>
<feature type="transmembrane region" description="Helical" evidence="4">
    <location>
        <begin position="183"/>
        <end position="202"/>
    </location>
</feature>
<dbReference type="SUPFAM" id="SSF103473">
    <property type="entry name" value="MFS general substrate transporter"/>
    <property type="match status" value="1"/>
</dbReference>
<keyword evidence="7" id="KW-1185">Reference proteome</keyword>
<evidence type="ECO:0000256" key="4">
    <source>
        <dbReference type="SAM" id="Phobius"/>
    </source>
</evidence>
<evidence type="ECO:0000256" key="3">
    <source>
        <dbReference type="SAM" id="MobiDB-lite"/>
    </source>
</evidence>
<feature type="compositionally biased region" description="Basic and acidic residues" evidence="3">
    <location>
        <begin position="19"/>
        <end position="28"/>
    </location>
</feature>
<comment type="subcellular location">
    <subcellularLocation>
        <location evidence="1">Membrane</location>
        <topology evidence="1">Multi-pass membrane protein</topology>
    </subcellularLocation>
</comment>
<dbReference type="EMBL" id="CDMC01000005">
    <property type="protein sequence ID" value="CEL06073.1"/>
    <property type="molecule type" value="Genomic_DNA"/>
</dbReference>
<keyword evidence="4" id="KW-1133">Transmembrane helix</keyword>
<evidence type="ECO:0000256" key="1">
    <source>
        <dbReference type="ARBA" id="ARBA00004141"/>
    </source>
</evidence>
<dbReference type="OMA" id="LSYRIWA"/>
<dbReference type="Pfam" id="PF07690">
    <property type="entry name" value="MFS_1"/>
    <property type="match status" value="1"/>
</dbReference>
<feature type="transmembrane region" description="Helical" evidence="4">
    <location>
        <begin position="214"/>
        <end position="234"/>
    </location>
</feature>
<name>A0A0U5CAC0_ASPCI</name>
<gene>
    <name evidence="6" type="ORF">ASPCAL07183</name>
</gene>
<evidence type="ECO:0000259" key="5">
    <source>
        <dbReference type="PROSITE" id="PS50850"/>
    </source>
</evidence>
<proteinExistence type="inferred from homology"/>
<dbReference type="Proteomes" id="UP000054771">
    <property type="component" value="Unassembled WGS sequence"/>
</dbReference>
<feature type="transmembrane region" description="Helical" evidence="4">
    <location>
        <begin position="321"/>
        <end position="340"/>
    </location>
</feature>
<dbReference type="Gene3D" id="1.20.1250.20">
    <property type="entry name" value="MFS general substrate transporter like domains"/>
    <property type="match status" value="2"/>
</dbReference>
<feature type="transmembrane region" description="Helical" evidence="4">
    <location>
        <begin position="346"/>
        <end position="372"/>
    </location>
</feature>
<feature type="compositionally biased region" description="Polar residues" evidence="3">
    <location>
        <begin position="1"/>
        <end position="18"/>
    </location>
</feature>
<dbReference type="InterPro" id="IPR020846">
    <property type="entry name" value="MFS_dom"/>
</dbReference>
<dbReference type="InterPro" id="IPR050327">
    <property type="entry name" value="Proton-linked_MCT"/>
</dbReference>
<organism evidence="6 7">
    <name type="scientific">Aspergillus calidoustus</name>
    <dbReference type="NCBI Taxonomy" id="454130"/>
    <lineage>
        <taxon>Eukaryota</taxon>
        <taxon>Fungi</taxon>
        <taxon>Dikarya</taxon>
        <taxon>Ascomycota</taxon>
        <taxon>Pezizomycotina</taxon>
        <taxon>Eurotiomycetes</taxon>
        <taxon>Eurotiomycetidae</taxon>
        <taxon>Eurotiales</taxon>
        <taxon>Aspergillaceae</taxon>
        <taxon>Aspergillus</taxon>
        <taxon>Aspergillus subgen. Nidulantes</taxon>
    </lineage>
</organism>
<feature type="transmembrane region" description="Helical" evidence="4">
    <location>
        <begin position="91"/>
        <end position="112"/>
    </location>
</feature>
<dbReference type="PANTHER" id="PTHR11360:SF305">
    <property type="entry name" value="MAJOR FACILITATOR SUPERFAMILY (MFS) PROFILE DOMAIN-CONTAINING PROTEIN"/>
    <property type="match status" value="1"/>
</dbReference>
<feature type="transmembrane region" description="Helical" evidence="4">
    <location>
        <begin position="54"/>
        <end position="71"/>
    </location>
</feature>
<evidence type="ECO:0000313" key="6">
    <source>
        <dbReference type="EMBL" id="CEL06073.1"/>
    </source>
</evidence>
<feature type="domain" description="Major facilitator superfamily (MFS) profile" evidence="5">
    <location>
        <begin position="255"/>
        <end position="449"/>
    </location>
</feature>
<dbReference type="OrthoDB" id="6499973at2759"/>
<feature type="transmembrane region" description="Helical" evidence="4">
    <location>
        <begin position="124"/>
        <end position="144"/>
    </location>
</feature>
<protein>
    <recommendedName>
        <fullName evidence="5">Major facilitator superfamily (MFS) profile domain-containing protein</fullName>
    </recommendedName>
</protein>
<reference evidence="7" key="1">
    <citation type="journal article" date="2016" name="Genome Announc.">
        <title>Draft genome sequences of fungus Aspergillus calidoustus.</title>
        <authorList>
            <person name="Horn F."/>
            <person name="Linde J."/>
            <person name="Mattern D.J."/>
            <person name="Walther G."/>
            <person name="Guthke R."/>
            <person name="Scherlach K."/>
            <person name="Martin K."/>
            <person name="Brakhage A.A."/>
            <person name="Petzke L."/>
            <person name="Valiante V."/>
        </authorList>
    </citation>
    <scope>NUCLEOTIDE SEQUENCE [LARGE SCALE GENOMIC DNA]</scope>
    <source>
        <strain evidence="7">SF006504</strain>
    </source>
</reference>
<keyword evidence="4" id="KW-0812">Transmembrane</keyword>